<reference evidence="1" key="1">
    <citation type="submission" date="2014-09" db="EMBL/GenBank/DDBJ databases">
        <authorList>
            <person name="Magalhaes I.L.F."/>
            <person name="Oliveira U."/>
            <person name="Santos F.R."/>
            <person name="Vidigal T.H.D.A."/>
            <person name="Brescovit A.D."/>
            <person name="Santos A.J."/>
        </authorList>
    </citation>
    <scope>NUCLEOTIDE SEQUENCE</scope>
    <source>
        <tissue evidence="1">Shoot tissue taken approximately 20 cm above the soil surface</tissue>
    </source>
</reference>
<dbReference type="EMBL" id="GBRH01223679">
    <property type="protein sequence ID" value="JAD74216.1"/>
    <property type="molecule type" value="Transcribed_RNA"/>
</dbReference>
<dbReference type="AlphaFoldDB" id="A0A0A9CF64"/>
<name>A0A0A9CF64_ARUDO</name>
<reference evidence="1" key="2">
    <citation type="journal article" date="2015" name="Data Brief">
        <title>Shoot transcriptome of the giant reed, Arundo donax.</title>
        <authorList>
            <person name="Barrero R.A."/>
            <person name="Guerrero F.D."/>
            <person name="Moolhuijzen P."/>
            <person name="Goolsby J.A."/>
            <person name="Tidwell J."/>
            <person name="Bellgard S.E."/>
            <person name="Bellgard M.I."/>
        </authorList>
    </citation>
    <scope>NUCLEOTIDE SEQUENCE</scope>
    <source>
        <tissue evidence="1">Shoot tissue taken approximately 20 cm above the soil surface</tissue>
    </source>
</reference>
<evidence type="ECO:0000313" key="1">
    <source>
        <dbReference type="EMBL" id="JAD74216.1"/>
    </source>
</evidence>
<protein>
    <submittedName>
        <fullName evidence="1">Uncharacterized protein</fullName>
    </submittedName>
</protein>
<sequence length="33" mass="4009">MSPSTHVHNIDIYFSHVLYKQKKETYIFIKILN</sequence>
<accession>A0A0A9CF64</accession>
<organism evidence="1">
    <name type="scientific">Arundo donax</name>
    <name type="common">Giant reed</name>
    <name type="synonym">Donax arundinaceus</name>
    <dbReference type="NCBI Taxonomy" id="35708"/>
    <lineage>
        <taxon>Eukaryota</taxon>
        <taxon>Viridiplantae</taxon>
        <taxon>Streptophyta</taxon>
        <taxon>Embryophyta</taxon>
        <taxon>Tracheophyta</taxon>
        <taxon>Spermatophyta</taxon>
        <taxon>Magnoliopsida</taxon>
        <taxon>Liliopsida</taxon>
        <taxon>Poales</taxon>
        <taxon>Poaceae</taxon>
        <taxon>PACMAD clade</taxon>
        <taxon>Arundinoideae</taxon>
        <taxon>Arundineae</taxon>
        <taxon>Arundo</taxon>
    </lineage>
</organism>
<proteinExistence type="predicted"/>